<reference evidence="3" key="1">
    <citation type="journal article" date="2019" name="Int. J. Syst. Evol. Microbiol.">
        <title>The Global Catalogue of Microorganisms (GCM) 10K type strain sequencing project: providing services to taxonomists for standard genome sequencing and annotation.</title>
        <authorList>
            <consortium name="The Broad Institute Genomics Platform"/>
            <consortium name="The Broad Institute Genome Sequencing Center for Infectious Disease"/>
            <person name="Wu L."/>
            <person name="Ma J."/>
        </authorList>
    </citation>
    <scope>NUCLEOTIDE SEQUENCE [LARGE SCALE GENOMIC DNA]</scope>
    <source>
        <strain evidence="3">CGMCC 1.6960</strain>
    </source>
</reference>
<evidence type="ECO:0000313" key="3">
    <source>
        <dbReference type="Proteomes" id="UP000626982"/>
    </source>
</evidence>
<dbReference type="Proteomes" id="UP000626982">
    <property type="component" value="Unassembled WGS sequence"/>
</dbReference>
<protein>
    <submittedName>
        <fullName evidence="2">Uncharacterized protein</fullName>
    </submittedName>
</protein>
<organism evidence="2 3">
    <name type="scientific">Agrococcus terreus</name>
    <dbReference type="NCBI Taxonomy" id="574649"/>
    <lineage>
        <taxon>Bacteria</taxon>
        <taxon>Bacillati</taxon>
        <taxon>Actinomycetota</taxon>
        <taxon>Actinomycetes</taxon>
        <taxon>Micrococcales</taxon>
        <taxon>Microbacteriaceae</taxon>
        <taxon>Agrococcus</taxon>
    </lineage>
</organism>
<keyword evidence="3" id="KW-1185">Reference proteome</keyword>
<name>A0ABQ2KEQ7_9MICO</name>
<keyword evidence="1" id="KW-1133">Transmembrane helix</keyword>
<proteinExistence type="predicted"/>
<keyword evidence="1" id="KW-0812">Transmembrane</keyword>
<dbReference type="RefSeq" id="WP_188715989.1">
    <property type="nucleotide sequence ID" value="NZ_BAABBD010000001.1"/>
</dbReference>
<keyword evidence="1" id="KW-0472">Membrane</keyword>
<comment type="caution">
    <text evidence="2">The sequence shown here is derived from an EMBL/GenBank/DDBJ whole genome shotgun (WGS) entry which is preliminary data.</text>
</comment>
<evidence type="ECO:0000313" key="2">
    <source>
        <dbReference type="EMBL" id="GGN79513.1"/>
    </source>
</evidence>
<gene>
    <name evidence="2" type="ORF">GCM10010968_06510</name>
</gene>
<accession>A0ABQ2KEQ7</accession>
<dbReference type="EMBL" id="BMLM01000001">
    <property type="protein sequence ID" value="GGN79513.1"/>
    <property type="molecule type" value="Genomic_DNA"/>
</dbReference>
<feature type="transmembrane region" description="Helical" evidence="1">
    <location>
        <begin position="31"/>
        <end position="50"/>
    </location>
</feature>
<sequence length="86" mass="8809">MTWQWASVWPIWLIAALGAVVVGVAQPQDALVWLPIVLGVCTLTAFAVQLGGPTVPGLVDRLAAAVLGSIVILAIATAALVLLALL</sequence>
<feature type="transmembrane region" description="Helical" evidence="1">
    <location>
        <begin position="6"/>
        <end position="24"/>
    </location>
</feature>
<feature type="transmembrane region" description="Helical" evidence="1">
    <location>
        <begin position="62"/>
        <end position="85"/>
    </location>
</feature>
<evidence type="ECO:0000256" key="1">
    <source>
        <dbReference type="SAM" id="Phobius"/>
    </source>
</evidence>